<protein>
    <submittedName>
        <fullName evidence="2">Uncharacterized protein</fullName>
    </submittedName>
</protein>
<feature type="region of interest" description="Disordered" evidence="1">
    <location>
        <begin position="1"/>
        <end position="21"/>
    </location>
</feature>
<keyword evidence="3" id="KW-1185">Reference proteome</keyword>
<gene>
    <name evidence="2" type="ORF">LshimejAT787_1200290</name>
</gene>
<reference evidence="2" key="1">
    <citation type="submission" date="2022-07" db="EMBL/GenBank/DDBJ databases">
        <title>The genome of Lyophyllum shimeji provides insight into the initial evolution of ectomycorrhizal fungal genome.</title>
        <authorList>
            <person name="Kobayashi Y."/>
            <person name="Shibata T."/>
            <person name="Hirakawa H."/>
            <person name="Shigenobu S."/>
            <person name="Nishiyama T."/>
            <person name="Yamada A."/>
            <person name="Hasebe M."/>
            <person name="Kawaguchi M."/>
        </authorList>
    </citation>
    <scope>NUCLEOTIDE SEQUENCE</scope>
    <source>
        <strain evidence="2">AT787</strain>
    </source>
</reference>
<evidence type="ECO:0000313" key="3">
    <source>
        <dbReference type="Proteomes" id="UP001063166"/>
    </source>
</evidence>
<evidence type="ECO:0000313" key="2">
    <source>
        <dbReference type="EMBL" id="GLB42580.1"/>
    </source>
</evidence>
<dbReference type="AlphaFoldDB" id="A0A9P3USK5"/>
<organism evidence="2 3">
    <name type="scientific">Lyophyllum shimeji</name>
    <name type="common">Hon-shimeji</name>
    <name type="synonym">Tricholoma shimeji</name>
    <dbReference type="NCBI Taxonomy" id="47721"/>
    <lineage>
        <taxon>Eukaryota</taxon>
        <taxon>Fungi</taxon>
        <taxon>Dikarya</taxon>
        <taxon>Basidiomycota</taxon>
        <taxon>Agaricomycotina</taxon>
        <taxon>Agaricomycetes</taxon>
        <taxon>Agaricomycetidae</taxon>
        <taxon>Agaricales</taxon>
        <taxon>Tricholomatineae</taxon>
        <taxon>Lyophyllaceae</taxon>
        <taxon>Lyophyllum</taxon>
    </lineage>
</organism>
<dbReference type="Proteomes" id="UP001063166">
    <property type="component" value="Unassembled WGS sequence"/>
</dbReference>
<proteinExistence type="predicted"/>
<accession>A0A9P3USK5</accession>
<evidence type="ECO:0000256" key="1">
    <source>
        <dbReference type="SAM" id="MobiDB-lite"/>
    </source>
</evidence>
<dbReference type="EMBL" id="BRPK01000012">
    <property type="protein sequence ID" value="GLB42580.1"/>
    <property type="molecule type" value="Genomic_DNA"/>
</dbReference>
<name>A0A9P3USK5_LYOSH</name>
<sequence length="86" mass="10135">MRRIGSSSRQNRADLEQAESAPGSEFYNVNLRTFRPVRDERKERYLIYNQFQQFFAPRPVDIMPFCDVPTAFHRLTAVATRLIARL</sequence>
<feature type="compositionally biased region" description="Polar residues" evidence="1">
    <location>
        <begin position="1"/>
        <end position="10"/>
    </location>
</feature>
<comment type="caution">
    <text evidence="2">The sequence shown here is derived from an EMBL/GenBank/DDBJ whole genome shotgun (WGS) entry which is preliminary data.</text>
</comment>